<feature type="transmembrane region" description="Helical" evidence="5">
    <location>
        <begin position="234"/>
        <end position="252"/>
    </location>
</feature>
<protein>
    <recommendedName>
        <fullName evidence="5">Probable membrane transporter protein</fullName>
    </recommendedName>
</protein>
<feature type="transmembrane region" description="Helical" evidence="5">
    <location>
        <begin position="209"/>
        <end position="228"/>
    </location>
</feature>
<dbReference type="Proteomes" id="UP000741360">
    <property type="component" value="Unassembled WGS sequence"/>
</dbReference>
<feature type="transmembrane region" description="Helical" evidence="5">
    <location>
        <begin position="140"/>
        <end position="173"/>
    </location>
</feature>
<keyword evidence="2 5" id="KW-0812">Transmembrane</keyword>
<dbReference type="InterPro" id="IPR051598">
    <property type="entry name" value="TSUP/Inactive_protease-like"/>
</dbReference>
<dbReference type="Pfam" id="PF01925">
    <property type="entry name" value="TauE"/>
    <property type="match status" value="1"/>
</dbReference>
<feature type="transmembrane region" description="Helical" evidence="5">
    <location>
        <begin position="9"/>
        <end position="42"/>
    </location>
</feature>
<organism evidence="6 7">
    <name type="scientific">Tectimicrobiota bacterium</name>
    <dbReference type="NCBI Taxonomy" id="2528274"/>
    <lineage>
        <taxon>Bacteria</taxon>
        <taxon>Pseudomonadati</taxon>
        <taxon>Nitrospinota/Tectimicrobiota group</taxon>
        <taxon>Candidatus Tectimicrobiota</taxon>
    </lineage>
</organism>
<comment type="caution">
    <text evidence="6">The sequence shown here is derived from an EMBL/GenBank/DDBJ whole genome shotgun (WGS) entry which is preliminary data.</text>
</comment>
<comment type="similarity">
    <text evidence="5">Belongs to the 4-toluene sulfonate uptake permease (TSUP) (TC 2.A.102) family.</text>
</comment>
<dbReference type="AlphaFoldDB" id="A0A932M1F3"/>
<proteinExistence type="inferred from homology"/>
<feature type="transmembrane region" description="Helical" evidence="5">
    <location>
        <begin position="78"/>
        <end position="97"/>
    </location>
</feature>
<evidence type="ECO:0000256" key="4">
    <source>
        <dbReference type="ARBA" id="ARBA00023136"/>
    </source>
</evidence>
<comment type="subcellular location">
    <subcellularLocation>
        <location evidence="5">Cell membrane</location>
        <topology evidence="5">Multi-pass membrane protein</topology>
    </subcellularLocation>
    <subcellularLocation>
        <location evidence="1">Membrane</location>
        <topology evidence="1">Multi-pass membrane protein</topology>
    </subcellularLocation>
</comment>
<evidence type="ECO:0000256" key="2">
    <source>
        <dbReference type="ARBA" id="ARBA00022692"/>
    </source>
</evidence>
<evidence type="ECO:0000256" key="1">
    <source>
        <dbReference type="ARBA" id="ARBA00004141"/>
    </source>
</evidence>
<name>A0A932M1F3_UNCTE</name>
<feature type="transmembrane region" description="Helical" evidence="5">
    <location>
        <begin position="109"/>
        <end position="128"/>
    </location>
</feature>
<dbReference type="PANTHER" id="PTHR43701:SF2">
    <property type="entry name" value="MEMBRANE TRANSPORTER PROTEIN YJNA-RELATED"/>
    <property type="match status" value="1"/>
</dbReference>
<evidence type="ECO:0000256" key="5">
    <source>
        <dbReference type="RuleBase" id="RU363041"/>
    </source>
</evidence>
<accession>A0A932M1F3</accession>
<gene>
    <name evidence="6" type="ORF">HYY65_10450</name>
</gene>
<dbReference type="PANTHER" id="PTHR43701">
    <property type="entry name" value="MEMBRANE TRANSPORTER PROTEIN MJ0441-RELATED"/>
    <property type="match status" value="1"/>
</dbReference>
<keyword evidence="3 5" id="KW-1133">Transmembrane helix</keyword>
<reference evidence="6" key="1">
    <citation type="submission" date="2020-07" db="EMBL/GenBank/DDBJ databases">
        <title>Huge and variable diversity of episymbiotic CPR bacteria and DPANN archaea in groundwater ecosystems.</title>
        <authorList>
            <person name="He C.Y."/>
            <person name="Keren R."/>
            <person name="Whittaker M."/>
            <person name="Farag I.F."/>
            <person name="Doudna J."/>
            <person name="Cate J.H.D."/>
            <person name="Banfield J.F."/>
        </authorList>
    </citation>
    <scope>NUCLEOTIDE SEQUENCE</scope>
    <source>
        <strain evidence="6">NC_groundwater_717_Ag_S-0.2um_59_8</strain>
    </source>
</reference>
<evidence type="ECO:0000313" key="6">
    <source>
        <dbReference type="EMBL" id="MBI3015459.1"/>
    </source>
</evidence>
<dbReference type="InterPro" id="IPR002781">
    <property type="entry name" value="TM_pro_TauE-like"/>
</dbReference>
<sequence>MISSLSTEWILVLVFLMGAVVSAFATLVGGGSLLTIPILILLGLPSQVAIATNRFGNLGLLLAGLYKFGEKKLVNYKLGSILAVSSVLGSVAGANLVLKASDLALRRTIAVMTFLVLGIFMLMPGIGLRHRDLQLHWGHWFLGILISFGLGVYGGFFGAAMGTFFTYLLVLLFGESFIESAGTRKIASTALSLAATFIYMWHQKVLYNVGFSLFAGMALGSYFGAHYSTALGNLWIRRLFIGVVILLAARLLV</sequence>
<dbReference type="EMBL" id="JACPSX010000200">
    <property type="protein sequence ID" value="MBI3015459.1"/>
    <property type="molecule type" value="Genomic_DNA"/>
</dbReference>
<dbReference type="GO" id="GO:0005886">
    <property type="term" value="C:plasma membrane"/>
    <property type="evidence" value="ECO:0007669"/>
    <property type="project" value="UniProtKB-SubCell"/>
</dbReference>
<keyword evidence="4 5" id="KW-0472">Membrane</keyword>
<keyword evidence="5" id="KW-1003">Cell membrane</keyword>
<evidence type="ECO:0000313" key="7">
    <source>
        <dbReference type="Proteomes" id="UP000741360"/>
    </source>
</evidence>
<evidence type="ECO:0000256" key="3">
    <source>
        <dbReference type="ARBA" id="ARBA00022989"/>
    </source>
</evidence>